<name>W0E7L6_MARPU</name>
<keyword evidence="2" id="KW-1185">Reference proteome</keyword>
<sequence length="184" mass="20457">MKGHDHPITCGPIRTQWPIEASQLEIEEAAGTLVSLIRAAPDAPHGALDESIRERCQQLMTATRELVETGLLAATTAPEVRSMEEVTFRIAWADGVLVHGQIIDPPEWRLAAHRYPSFWLDEDPCGWAVSDVVTGRLVAIADEREMAISGARGRLKAEAFTRNLCVETLLDTLREKIQHERRSA</sequence>
<proteinExistence type="predicted"/>
<dbReference type="KEGG" id="mpur:MARPU_09625"/>
<dbReference type="EMBL" id="CP007031">
    <property type="protein sequence ID" value="AHF05518.1"/>
    <property type="molecule type" value="Genomic_DNA"/>
</dbReference>
<accession>W0E7L6</accession>
<gene>
    <name evidence="1" type="ORF">MARPU_09625</name>
</gene>
<dbReference type="HOGENOM" id="CLU_1466558_0_0_6"/>
<dbReference type="OrthoDB" id="10017097at2"/>
<evidence type="ECO:0000313" key="1">
    <source>
        <dbReference type="EMBL" id="AHF05518.1"/>
    </source>
</evidence>
<organism evidence="1 2">
    <name type="scientific">Marichromatium purpuratum 984</name>
    <dbReference type="NCBI Taxonomy" id="765910"/>
    <lineage>
        <taxon>Bacteria</taxon>
        <taxon>Pseudomonadati</taxon>
        <taxon>Pseudomonadota</taxon>
        <taxon>Gammaproteobacteria</taxon>
        <taxon>Chromatiales</taxon>
        <taxon>Chromatiaceae</taxon>
        <taxon>Marichromatium</taxon>
    </lineage>
</organism>
<protein>
    <submittedName>
        <fullName evidence="1">Uncharacterized protein</fullName>
    </submittedName>
</protein>
<reference evidence="1 2" key="1">
    <citation type="submission" date="2013-12" db="EMBL/GenBank/DDBJ databases">
        <authorList>
            <consortium name="DOE Joint Genome Institute"/>
            <person name="Bryant D.A."/>
            <person name="Huntemann M."/>
            <person name="Han J."/>
            <person name="Chen A."/>
            <person name="Kyrpides N."/>
            <person name="Mavromatis K."/>
            <person name="Markowitz V."/>
            <person name="Palaniappan K."/>
            <person name="Ivanova N."/>
            <person name="Schaumberg A."/>
            <person name="Pati A."/>
            <person name="Liolios K."/>
            <person name="Nordberg H.P."/>
            <person name="Cantor M.N."/>
            <person name="Hua S.X."/>
            <person name="Woyke T."/>
        </authorList>
    </citation>
    <scope>NUCLEOTIDE SEQUENCE [LARGE SCALE GENOMIC DNA]</scope>
    <source>
        <strain evidence="1 2">984</strain>
    </source>
</reference>
<dbReference type="eggNOG" id="ENOG502ZUNF">
    <property type="taxonomic scope" value="Bacteria"/>
</dbReference>
<dbReference type="STRING" id="765910.MARPU_09625"/>
<dbReference type="Proteomes" id="UP000005275">
    <property type="component" value="Chromosome"/>
</dbReference>
<dbReference type="AlphaFoldDB" id="W0E7L6"/>
<dbReference type="RefSeq" id="WP_005225048.1">
    <property type="nucleotide sequence ID" value="NZ_CP007031.1"/>
</dbReference>
<evidence type="ECO:0000313" key="2">
    <source>
        <dbReference type="Proteomes" id="UP000005275"/>
    </source>
</evidence>